<dbReference type="InterPro" id="IPR023346">
    <property type="entry name" value="Lysozyme-like_dom_sf"/>
</dbReference>
<dbReference type="AlphaFoldDB" id="G4TST8"/>
<dbReference type="SUPFAM" id="SSF53955">
    <property type="entry name" value="Lysozyme-like"/>
    <property type="match status" value="1"/>
</dbReference>
<keyword evidence="4" id="KW-0378">Hydrolase</keyword>
<dbReference type="HOGENOM" id="CLU_051871_0_1_1"/>
<keyword evidence="5" id="KW-1185">Reference proteome</keyword>
<protein>
    <submittedName>
        <fullName evidence="4">Related to glycoside hydrolase family 23 protein-Laccaria bicolor</fullName>
    </submittedName>
</protein>
<dbReference type="InterPro" id="IPR008258">
    <property type="entry name" value="Transglycosylase_SLT_dom_1"/>
</dbReference>
<evidence type="ECO:0000259" key="3">
    <source>
        <dbReference type="Pfam" id="PF01464"/>
    </source>
</evidence>
<feature type="chain" id="PRO_5003469388" evidence="2">
    <location>
        <begin position="22"/>
        <end position="338"/>
    </location>
</feature>
<evidence type="ECO:0000256" key="1">
    <source>
        <dbReference type="SAM" id="MobiDB-lite"/>
    </source>
</evidence>
<evidence type="ECO:0000313" key="5">
    <source>
        <dbReference type="Proteomes" id="UP000007148"/>
    </source>
</evidence>
<evidence type="ECO:0000313" key="4">
    <source>
        <dbReference type="EMBL" id="CCA74381.1"/>
    </source>
</evidence>
<accession>G4TST8</accession>
<dbReference type="Pfam" id="PF01464">
    <property type="entry name" value="SLT"/>
    <property type="match status" value="1"/>
</dbReference>
<feature type="signal peptide" evidence="2">
    <location>
        <begin position="1"/>
        <end position="21"/>
    </location>
</feature>
<dbReference type="eggNOG" id="ENOG502RZDF">
    <property type="taxonomic scope" value="Eukaryota"/>
</dbReference>
<evidence type="ECO:0000256" key="2">
    <source>
        <dbReference type="SAM" id="SignalP"/>
    </source>
</evidence>
<name>G4TST8_SERID</name>
<gene>
    <name evidence="4" type="ORF">PIIN_08333</name>
</gene>
<dbReference type="Proteomes" id="UP000007148">
    <property type="component" value="Unassembled WGS sequence"/>
</dbReference>
<dbReference type="OMA" id="NGWFTAG"/>
<feature type="compositionally biased region" description="Low complexity" evidence="1">
    <location>
        <begin position="82"/>
        <end position="118"/>
    </location>
</feature>
<feature type="region of interest" description="Disordered" evidence="1">
    <location>
        <begin position="82"/>
        <end position="157"/>
    </location>
</feature>
<dbReference type="InParanoid" id="G4TST8"/>
<sequence>MQLTFTNIVAVFALVATAVSASSEHINPGHKRMARRISRKALAARHHPHSHVTVYQTITSDPATSTTRPTVVTEYVTFTTTPADSASSTDAPSTTETPSSTESPSETVTESSSSSSASQPANSAGPVIQATGSPCGDPNATPDPAPTSGPNGSENWLNCGVDGDGWIPPPVTLQNIVYKDLATVLQKPGNVFEACAPYLNIFQSLADETGIPTILLASIALQESGCRPGVTGGAGEIGMMQITSEKCPTDGSNCYDPATNIGIGARYMKSRIDANDGNVAAGMGEYNGWRRGLTVAAANNYAICAQHNNLDYLHRVFNGYIQGIDPHTLNMGIYFNTC</sequence>
<dbReference type="EMBL" id="CAFZ01000307">
    <property type="protein sequence ID" value="CCA74381.1"/>
    <property type="molecule type" value="Genomic_DNA"/>
</dbReference>
<reference evidence="4 5" key="1">
    <citation type="journal article" date="2011" name="PLoS Pathog.">
        <title>Endophytic Life Strategies Decoded by Genome and Transcriptome Analyses of the Mutualistic Root Symbiont Piriformospora indica.</title>
        <authorList>
            <person name="Zuccaro A."/>
            <person name="Lahrmann U."/>
            <person name="Guldener U."/>
            <person name="Langen G."/>
            <person name="Pfiffi S."/>
            <person name="Biedenkopf D."/>
            <person name="Wong P."/>
            <person name="Samans B."/>
            <person name="Grimm C."/>
            <person name="Basiewicz M."/>
            <person name="Murat C."/>
            <person name="Martin F."/>
            <person name="Kogel K.H."/>
        </authorList>
    </citation>
    <scope>NUCLEOTIDE SEQUENCE [LARGE SCALE GENOMIC DNA]</scope>
    <source>
        <strain evidence="4 5">DSM 11827</strain>
    </source>
</reference>
<dbReference type="Gene3D" id="1.10.530.10">
    <property type="match status" value="1"/>
</dbReference>
<dbReference type="GO" id="GO:0016787">
    <property type="term" value="F:hydrolase activity"/>
    <property type="evidence" value="ECO:0007669"/>
    <property type="project" value="UniProtKB-KW"/>
</dbReference>
<proteinExistence type="predicted"/>
<keyword evidence="2" id="KW-0732">Signal</keyword>
<comment type="caution">
    <text evidence="4">The sequence shown here is derived from an EMBL/GenBank/DDBJ whole genome shotgun (WGS) entry which is preliminary data.</text>
</comment>
<organism evidence="4 5">
    <name type="scientific">Serendipita indica (strain DSM 11827)</name>
    <name type="common">Root endophyte fungus</name>
    <name type="synonym">Piriformospora indica</name>
    <dbReference type="NCBI Taxonomy" id="1109443"/>
    <lineage>
        <taxon>Eukaryota</taxon>
        <taxon>Fungi</taxon>
        <taxon>Dikarya</taxon>
        <taxon>Basidiomycota</taxon>
        <taxon>Agaricomycotina</taxon>
        <taxon>Agaricomycetes</taxon>
        <taxon>Sebacinales</taxon>
        <taxon>Serendipitaceae</taxon>
        <taxon>Serendipita</taxon>
    </lineage>
</organism>
<dbReference type="OrthoDB" id="2537480at2759"/>
<feature type="domain" description="Transglycosylase SLT" evidence="3">
    <location>
        <begin position="202"/>
        <end position="288"/>
    </location>
</feature>